<dbReference type="InterPro" id="IPR056033">
    <property type="entry name" value="DUF7614"/>
</dbReference>
<dbReference type="Pfam" id="PF24588">
    <property type="entry name" value="DUF7613"/>
    <property type="match status" value="1"/>
</dbReference>
<dbReference type="InterPro" id="IPR056030">
    <property type="entry name" value="DUF7611"/>
</dbReference>
<feature type="region of interest" description="Disordered" evidence="1">
    <location>
        <begin position="196"/>
        <end position="268"/>
    </location>
</feature>
<feature type="compositionally biased region" description="Polar residues" evidence="1">
    <location>
        <begin position="199"/>
        <end position="214"/>
    </location>
</feature>
<dbReference type="AlphaFoldDB" id="A0A1E1KTU1"/>
<feature type="region of interest" description="Disordered" evidence="1">
    <location>
        <begin position="283"/>
        <end position="355"/>
    </location>
</feature>
<feature type="compositionally biased region" description="Basic and acidic residues" evidence="1">
    <location>
        <begin position="1"/>
        <end position="13"/>
    </location>
</feature>
<dbReference type="Pfam" id="PF24589">
    <property type="entry name" value="DUF7614"/>
    <property type="match status" value="1"/>
</dbReference>
<evidence type="ECO:0000259" key="4">
    <source>
        <dbReference type="Pfam" id="PF24588"/>
    </source>
</evidence>
<feature type="domain" description="DUF7614" evidence="5">
    <location>
        <begin position="953"/>
        <end position="1084"/>
    </location>
</feature>
<dbReference type="Proteomes" id="UP000178129">
    <property type="component" value="Unassembled WGS sequence"/>
</dbReference>
<sequence>MEAHSSSLKDGEKKRNRFMGKLFKDKKEDTSQEAQSQAQNDVNDFLHGPSDTLHMVGTSPSFPPPLMRLDTSSARRWPAASDLPTSKSTRGRSASPKRSRKGLVVRFTDEKPEVIGEGGDEATSPVAEIGMRRRAHTHPPVRQPNPAQTTEQREMNPSEYRPSFAEHANSRDEFRPGLIRRTQTGAQSIPDIEEDSGQAYASNGSPHDTPSRSFGSRAENDRRSFADKVRADMRSEEGRALVQAASHSSDPDELFTGDESTESSASVNQLGALQIHTRDITHTALSPGIPPSATSSRLSSSRPVSPNDTYPSHSSENHAGGSRTSKLCVPRSLQPSVPITSSHTTESPATLSRTSTSTLQDIAVSVGDDALQEFQWRIGHLFTLFRLTTEASKPLTQCSLEELVRVAMWWFLKGRMNLESAVRDRPSTPRAQQANYFMRAQAYADLAKSLWIVETVTSPYPQVQSRQGITESDQGVLESRQAVLSSLRKLTMSMKRNNFLPPDPKEAPLTQGLDPSIWIRGAGDQSLLYSQRMTSVKSLSDAMPLGDTSRSFQLGRMFVEATLVEAAASQQYRCAVLISLVRGLKENSTTAVIASQDGALNFSVQSDKSRGLTWEDVRWRTSQGIAEITLPRGFILLLHCNEQELRTLYGTHEYETRTQSVLAQRSGEEIVFETFLNSFQYFDQSQQPPFPKEAQPECHFRLFEKTVVVKAATGPRSMHRGFRLGINTSTKSKTLRCIDQEFLPSHPVQFGFLRGEGGLPALLLKIDDGMSKYTMVCTFYDPNERFRLHTILTGIALSQGEDVIAEAPIAGFSVAELDGDLTCLQALEWQGFRFINYDHTDFQTDKTVLSENLRVAIDFKGGSLTDRINVEPGELKVRLDVMSMTELKILRQPQEDMTASVAESQVSKDLPRELASILLNSIAKAETIRKYTFPSLQELHLFQAALTGFAVTFDGIACSFNISRRRMVVPIYKKWDAATTRVQIVQREKVIQLLAFFDNFNHGKAMNFTLKSTDIFETSSNKKTFSLRIVDAKFSLPKAQKGSEAGVDHEFVCLDMPEYPGEHDDVTVVFETEADRDSFAKALPAPSKIASRMPSVRR</sequence>
<comment type="caution">
    <text evidence="6">The sequence shown here is derived from an EMBL/GenBank/DDBJ whole genome shotgun (WGS) entry which is preliminary data.</text>
</comment>
<dbReference type="EMBL" id="FJUW01000022">
    <property type="protein sequence ID" value="CZT01514.1"/>
    <property type="molecule type" value="Genomic_DNA"/>
</dbReference>
<dbReference type="Pfam" id="PF24587">
    <property type="entry name" value="DUF7612"/>
    <property type="match status" value="1"/>
</dbReference>
<feature type="domain" description="DUF7613" evidence="4">
    <location>
        <begin position="799"/>
        <end position="947"/>
    </location>
</feature>
<reference evidence="7" key="1">
    <citation type="submission" date="2016-03" db="EMBL/GenBank/DDBJ databases">
        <authorList>
            <person name="Ploux O."/>
        </authorList>
    </citation>
    <scope>NUCLEOTIDE SEQUENCE [LARGE SCALE GENOMIC DNA]</scope>
    <source>
        <strain evidence="7">UK7</strain>
    </source>
</reference>
<evidence type="ECO:0000259" key="5">
    <source>
        <dbReference type="Pfam" id="PF24589"/>
    </source>
</evidence>
<feature type="compositionally biased region" description="Low complexity" evidence="1">
    <location>
        <begin position="291"/>
        <end position="306"/>
    </location>
</feature>
<proteinExistence type="predicted"/>
<feature type="compositionally biased region" description="Polar residues" evidence="1">
    <location>
        <begin position="83"/>
        <end position="92"/>
    </location>
</feature>
<feature type="region of interest" description="Disordered" evidence="1">
    <location>
        <begin position="1"/>
        <end position="177"/>
    </location>
</feature>
<dbReference type="InterPro" id="IPR056032">
    <property type="entry name" value="DUF7613"/>
</dbReference>
<keyword evidence="7" id="KW-1185">Reference proteome</keyword>
<gene>
    <name evidence="6" type="ORF">RCO7_02102</name>
</gene>
<dbReference type="STRING" id="914237.A0A1E1KTU1"/>
<evidence type="ECO:0000313" key="7">
    <source>
        <dbReference type="Proteomes" id="UP000178129"/>
    </source>
</evidence>
<protein>
    <submittedName>
        <fullName evidence="6">Uncharacterized protein</fullName>
    </submittedName>
</protein>
<feature type="domain" description="DUF7611" evidence="2">
    <location>
        <begin position="510"/>
        <end position="662"/>
    </location>
</feature>
<name>A0A1E1KTU1_9HELO</name>
<feature type="compositionally biased region" description="Basic and acidic residues" evidence="1">
    <location>
        <begin position="218"/>
        <end position="239"/>
    </location>
</feature>
<evidence type="ECO:0000313" key="6">
    <source>
        <dbReference type="EMBL" id="CZT01514.1"/>
    </source>
</evidence>
<feature type="compositionally biased region" description="Polar residues" evidence="1">
    <location>
        <begin position="32"/>
        <end position="42"/>
    </location>
</feature>
<evidence type="ECO:0000256" key="1">
    <source>
        <dbReference type="SAM" id="MobiDB-lite"/>
    </source>
</evidence>
<accession>A0A1E1KTU1</accession>
<dbReference type="Pfam" id="PF24586">
    <property type="entry name" value="DUF7611"/>
    <property type="match status" value="1"/>
</dbReference>
<organism evidence="6 7">
    <name type="scientific">Rhynchosporium graminicola</name>
    <dbReference type="NCBI Taxonomy" id="2792576"/>
    <lineage>
        <taxon>Eukaryota</taxon>
        <taxon>Fungi</taxon>
        <taxon>Dikarya</taxon>
        <taxon>Ascomycota</taxon>
        <taxon>Pezizomycotina</taxon>
        <taxon>Leotiomycetes</taxon>
        <taxon>Helotiales</taxon>
        <taxon>Ploettnerulaceae</taxon>
        <taxon>Rhynchosporium</taxon>
    </lineage>
</organism>
<dbReference type="InterPro" id="IPR056031">
    <property type="entry name" value="DUF7612"/>
</dbReference>
<feature type="domain" description="DUF7612" evidence="3">
    <location>
        <begin position="664"/>
        <end position="795"/>
    </location>
</feature>
<feature type="compositionally biased region" description="Acidic residues" evidence="1">
    <location>
        <begin position="251"/>
        <end position="261"/>
    </location>
</feature>
<evidence type="ECO:0000259" key="3">
    <source>
        <dbReference type="Pfam" id="PF24587"/>
    </source>
</evidence>
<feature type="compositionally biased region" description="Polar residues" evidence="1">
    <location>
        <begin position="333"/>
        <end position="355"/>
    </location>
</feature>
<dbReference type="InParanoid" id="A0A1E1KTU1"/>
<evidence type="ECO:0000259" key="2">
    <source>
        <dbReference type="Pfam" id="PF24586"/>
    </source>
</evidence>